<dbReference type="PANTHER" id="PTHR10430">
    <property type="entry name" value="PEROXIREDOXIN"/>
    <property type="match status" value="1"/>
</dbReference>
<keyword evidence="12" id="KW-1185">Reference proteome</keyword>
<dbReference type="CDD" id="cd03013">
    <property type="entry name" value="PRX5_like"/>
    <property type="match status" value="1"/>
</dbReference>
<comment type="catalytic activity">
    <reaction evidence="1">
        <text>[glutaredoxin]-dithiol + a hydroperoxide = [glutaredoxin]-disulfide + an alcohol + H2O</text>
        <dbReference type="Rhea" id="RHEA:62624"/>
        <dbReference type="Rhea" id="RHEA-COMP:10729"/>
        <dbReference type="Rhea" id="RHEA-COMP:10730"/>
        <dbReference type="ChEBI" id="CHEBI:15377"/>
        <dbReference type="ChEBI" id="CHEBI:29950"/>
        <dbReference type="ChEBI" id="CHEBI:30879"/>
        <dbReference type="ChEBI" id="CHEBI:35924"/>
        <dbReference type="ChEBI" id="CHEBI:50058"/>
        <dbReference type="EC" id="1.11.1.25"/>
    </reaction>
</comment>
<proteinExistence type="inferred from homology"/>
<dbReference type="EMBL" id="JBBPBM010000069">
    <property type="protein sequence ID" value="KAK8513383.1"/>
    <property type="molecule type" value="Genomic_DNA"/>
</dbReference>
<comment type="caution">
    <text evidence="11">The sequence shown here is derived from an EMBL/GenBank/DDBJ whole genome shotgun (WGS) entry which is preliminary data.</text>
</comment>
<comment type="subunit">
    <text evidence="3">Monomer.</text>
</comment>
<dbReference type="Proteomes" id="UP001472677">
    <property type="component" value="Unassembled WGS sequence"/>
</dbReference>
<accession>A0ABR2C274</accession>
<dbReference type="Gene3D" id="3.40.30.10">
    <property type="entry name" value="Glutaredoxin"/>
    <property type="match status" value="1"/>
</dbReference>
<evidence type="ECO:0000259" key="10">
    <source>
        <dbReference type="PROSITE" id="PS51352"/>
    </source>
</evidence>
<evidence type="ECO:0000256" key="4">
    <source>
        <dbReference type="ARBA" id="ARBA00013016"/>
    </source>
</evidence>
<sequence>MAASLTISRFLSSTATAKLSSKPLSSNLSISPLSFNLQRRPSKPISFSTKATPIYAAISVGDKLPDATLSYFDSDGELQTTTISSLTAGKKAVLFAVPGAFTPTCSQKHLPGFVEKSGELKAKGVDAIACISVNDAFVMKAWKENLGINDEVLLLSDGNGEFTKKIGCEMDLSDKPVGLGVRSRRYALLAEDGVVKLLNLEEGNVAGAGCKLLRVPPTPNSQDSGPAKRSCRKVHKQGSLVGRSIDLSRLYRYKDLMNQASTSFSKWKVLLAIPIRGGGFCTRAGRAVTAVKAVWNKQQLKHQSLHPWGSQIPVQCKTGLWKSQLEQFLAEVDEKITESAGKLATLPANSSGFGLASSSTVTNSANSSGTTRSTPLRPVRMSPGPQKFTTPPKKGEGDLPSPMYIEEYIEAFEHLGI</sequence>
<dbReference type="InterPro" id="IPR013740">
    <property type="entry name" value="Redoxin"/>
</dbReference>
<evidence type="ECO:0000256" key="2">
    <source>
        <dbReference type="ARBA" id="ARBA00010505"/>
    </source>
</evidence>
<dbReference type="Pfam" id="PF09786">
    <property type="entry name" value="CytochromB561_N"/>
    <property type="match status" value="1"/>
</dbReference>
<dbReference type="PANTHER" id="PTHR10430:SF16">
    <property type="entry name" value="PEROXIREDOXIN-5, MITOCHONDRIAL"/>
    <property type="match status" value="1"/>
</dbReference>
<evidence type="ECO:0000313" key="11">
    <source>
        <dbReference type="EMBL" id="KAK8513383.1"/>
    </source>
</evidence>
<evidence type="ECO:0000256" key="3">
    <source>
        <dbReference type="ARBA" id="ARBA00011245"/>
    </source>
</evidence>
<evidence type="ECO:0000256" key="5">
    <source>
        <dbReference type="ARBA" id="ARBA00022559"/>
    </source>
</evidence>
<reference evidence="11 12" key="1">
    <citation type="journal article" date="2024" name="G3 (Bethesda)">
        <title>Genome assembly of Hibiscus sabdariffa L. provides insights into metabolisms of medicinal natural products.</title>
        <authorList>
            <person name="Kim T."/>
        </authorList>
    </citation>
    <scope>NUCLEOTIDE SEQUENCE [LARGE SCALE GENOMIC DNA]</scope>
    <source>
        <strain evidence="11">TK-2024</strain>
        <tissue evidence="11">Old leaves</tissue>
    </source>
</reference>
<evidence type="ECO:0000313" key="12">
    <source>
        <dbReference type="Proteomes" id="UP001472677"/>
    </source>
</evidence>
<dbReference type="Pfam" id="PF08534">
    <property type="entry name" value="Redoxin"/>
    <property type="match status" value="1"/>
</dbReference>
<evidence type="ECO:0000256" key="8">
    <source>
        <dbReference type="ARBA" id="ARBA00031688"/>
    </source>
</evidence>
<dbReference type="PROSITE" id="PS51352">
    <property type="entry name" value="THIOREDOXIN_2"/>
    <property type="match status" value="1"/>
</dbReference>
<keyword evidence="7" id="KW-0560">Oxidoreductase</keyword>
<feature type="domain" description="Thioredoxin" evidence="10">
    <location>
        <begin position="58"/>
        <end position="190"/>
    </location>
</feature>
<dbReference type="InterPro" id="IPR019176">
    <property type="entry name" value="Cytochrome_B561-rel"/>
</dbReference>
<evidence type="ECO:0000256" key="9">
    <source>
        <dbReference type="SAM" id="MobiDB-lite"/>
    </source>
</evidence>
<keyword evidence="5" id="KW-0575">Peroxidase</keyword>
<dbReference type="SUPFAM" id="SSF52833">
    <property type="entry name" value="Thioredoxin-like"/>
    <property type="match status" value="1"/>
</dbReference>
<feature type="region of interest" description="Disordered" evidence="9">
    <location>
        <begin position="357"/>
        <end position="401"/>
    </location>
</feature>
<name>A0ABR2C274_9ROSI</name>
<gene>
    <name evidence="11" type="ORF">V6N12_052575</name>
</gene>
<comment type="similarity">
    <text evidence="2">Belongs to the peroxiredoxin family. Prx5 subfamily.</text>
</comment>
<evidence type="ECO:0000256" key="6">
    <source>
        <dbReference type="ARBA" id="ARBA00022862"/>
    </source>
</evidence>
<dbReference type="InterPro" id="IPR013766">
    <property type="entry name" value="Thioredoxin_domain"/>
</dbReference>
<evidence type="ECO:0000256" key="7">
    <source>
        <dbReference type="ARBA" id="ARBA00023002"/>
    </source>
</evidence>
<organism evidence="11 12">
    <name type="scientific">Hibiscus sabdariffa</name>
    <name type="common">roselle</name>
    <dbReference type="NCBI Taxonomy" id="183260"/>
    <lineage>
        <taxon>Eukaryota</taxon>
        <taxon>Viridiplantae</taxon>
        <taxon>Streptophyta</taxon>
        <taxon>Embryophyta</taxon>
        <taxon>Tracheophyta</taxon>
        <taxon>Spermatophyta</taxon>
        <taxon>Magnoliopsida</taxon>
        <taxon>eudicotyledons</taxon>
        <taxon>Gunneridae</taxon>
        <taxon>Pentapetalae</taxon>
        <taxon>rosids</taxon>
        <taxon>malvids</taxon>
        <taxon>Malvales</taxon>
        <taxon>Malvaceae</taxon>
        <taxon>Malvoideae</taxon>
        <taxon>Hibiscus</taxon>
    </lineage>
</organism>
<keyword evidence="6" id="KW-0049">Antioxidant</keyword>
<dbReference type="InterPro" id="IPR036249">
    <property type="entry name" value="Thioredoxin-like_sf"/>
</dbReference>
<dbReference type="InterPro" id="IPR037944">
    <property type="entry name" value="PRX5-like"/>
</dbReference>
<feature type="compositionally biased region" description="Low complexity" evidence="9">
    <location>
        <begin position="357"/>
        <end position="371"/>
    </location>
</feature>
<dbReference type="EC" id="1.11.1.25" evidence="4"/>
<evidence type="ECO:0000256" key="1">
    <source>
        <dbReference type="ARBA" id="ARBA00001711"/>
    </source>
</evidence>
<protein>
    <recommendedName>
        <fullName evidence="4">glutaredoxin-dependent peroxiredoxin</fullName>
        <ecNumber evidence="4">1.11.1.25</ecNumber>
    </recommendedName>
    <alternativeName>
        <fullName evidence="8">Glutaredoxin-dependent peroxiredoxin</fullName>
    </alternativeName>
</protein>